<protein>
    <submittedName>
        <fullName evidence="1">DH200=94 genomic scaffold, scaffold_545</fullName>
    </submittedName>
</protein>
<evidence type="ECO:0000313" key="1">
    <source>
        <dbReference type="EMBL" id="CDP19547.1"/>
    </source>
</evidence>
<dbReference type="Gramene" id="CDP19547">
    <property type="protein sequence ID" value="CDP19547"/>
    <property type="gene ID" value="GSCOC_T00003948001"/>
</dbReference>
<accession>A0A068VG17</accession>
<reference evidence="2" key="1">
    <citation type="journal article" date="2014" name="Science">
        <title>The coffee genome provides insight into the convergent evolution of caffeine biosynthesis.</title>
        <authorList>
            <person name="Denoeud F."/>
            <person name="Carretero-Paulet L."/>
            <person name="Dereeper A."/>
            <person name="Droc G."/>
            <person name="Guyot R."/>
            <person name="Pietrella M."/>
            <person name="Zheng C."/>
            <person name="Alberti A."/>
            <person name="Anthony F."/>
            <person name="Aprea G."/>
            <person name="Aury J.M."/>
            <person name="Bento P."/>
            <person name="Bernard M."/>
            <person name="Bocs S."/>
            <person name="Campa C."/>
            <person name="Cenci A."/>
            <person name="Combes M.C."/>
            <person name="Crouzillat D."/>
            <person name="Da Silva C."/>
            <person name="Daddiego L."/>
            <person name="De Bellis F."/>
            <person name="Dussert S."/>
            <person name="Garsmeur O."/>
            <person name="Gayraud T."/>
            <person name="Guignon V."/>
            <person name="Jahn K."/>
            <person name="Jamilloux V."/>
            <person name="Joet T."/>
            <person name="Labadie K."/>
            <person name="Lan T."/>
            <person name="Leclercq J."/>
            <person name="Lepelley M."/>
            <person name="Leroy T."/>
            <person name="Li L.T."/>
            <person name="Librado P."/>
            <person name="Lopez L."/>
            <person name="Munoz A."/>
            <person name="Noel B."/>
            <person name="Pallavicini A."/>
            <person name="Perrotta G."/>
            <person name="Poncet V."/>
            <person name="Pot D."/>
            <person name="Priyono X."/>
            <person name="Rigoreau M."/>
            <person name="Rouard M."/>
            <person name="Rozas J."/>
            <person name="Tranchant-Dubreuil C."/>
            <person name="VanBuren R."/>
            <person name="Zhang Q."/>
            <person name="Andrade A.C."/>
            <person name="Argout X."/>
            <person name="Bertrand B."/>
            <person name="de Kochko A."/>
            <person name="Graziosi G."/>
            <person name="Henry R.J."/>
            <person name="Jayarama X."/>
            <person name="Ming R."/>
            <person name="Nagai C."/>
            <person name="Rounsley S."/>
            <person name="Sankoff D."/>
            <person name="Giuliano G."/>
            <person name="Albert V.A."/>
            <person name="Wincker P."/>
            <person name="Lashermes P."/>
        </authorList>
    </citation>
    <scope>NUCLEOTIDE SEQUENCE [LARGE SCALE GENOMIC DNA]</scope>
    <source>
        <strain evidence="2">cv. DH200-94</strain>
    </source>
</reference>
<dbReference type="AlphaFoldDB" id="A0A068VG17"/>
<dbReference type="EMBL" id="HG739629">
    <property type="protein sequence ID" value="CDP19547.1"/>
    <property type="molecule type" value="Genomic_DNA"/>
</dbReference>
<dbReference type="Proteomes" id="UP000295252">
    <property type="component" value="Unassembled WGS sequence"/>
</dbReference>
<proteinExistence type="predicted"/>
<evidence type="ECO:0000313" key="2">
    <source>
        <dbReference type="Proteomes" id="UP000295252"/>
    </source>
</evidence>
<organism evidence="1 2">
    <name type="scientific">Coffea canephora</name>
    <name type="common">Robusta coffee</name>
    <dbReference type="NCBI Taxonomy" id="49390"/>
    <lineage>
        <taxon>Eukaryota</taxon>
        <taxon>Viridiplantae</taxon>
        <taxon>Streptophyta</taxon>
        <taxon>Embryophyta</taxon>
        <taxon>Tracheophyta</taxon>
        <taxon>Spermatophyta</taxon>
        <taxon>Magnoliopsida</taxon>
        <taxon>eudicotyledons</taxon>
        <taxon>Gunneridae</taxon>
        <taxon>Pentapetalae</taxon>
        <taxon>asterids</taxon>
        <taxon>lamiids</taxon>
        <taxon>Gentianales</taxon>
        <taxon>Rubiaceae</taxon>
        <taxon>Ixoroideae</taxon>
        <taxon>Gardenieae complex</taxon>
        <taxon>Bertiereae - Coffeeae clade</taxon>
        <taxon>Coffeeae</taxon>
        <taxon>Coffea</taxon>
    </lineage>
</organism>
<name>A0A068VG17_COFCA</name>
<sequence length="141" mass="16198">MVNGEELKFNLVNKDGSIEPIALVSNMPRNERTNQEMNEEVKSINFFGTNFYGIGAREARLRTEIDLISSAFHESIREKSSQLEKGEQMLLQGAVEPLHDKSNTPPWHLRKLDDGDKCMAHHTVEWLGSFDPWEENHFPMS</sequence>
<keyword evidence="2" id="KW-1185">Reference proteome</keyword>
<gene>
    <name evidence="1" type="ORF">GSCOC_T00003948001</name>
</gene>
<dbReference type="InParanoid" id="A0A068VG17"/>